<accession>A0AAD7Q0U6</accession>
<evidence type="ECO:0000259" key="4">
    <source>
        <dbReference type="Pfam" id="PF14226"/>
    </source>
</evidence>
<feature type="domain" description="Non-haem dioxygenase N-terminal" evidence="4">
    <location>
        <begin position="37"/>
        <end position="137"/>
    </location>
</feature>
<organism evidence="5 6">
    <name type="scientific">Quillaja saponaria</name>
    <name type="common">Soap bark tree</name>
    <dbReference type="NCBI Taxonomy" id="32244"/>
    <lineage>
        <taxon>Eukaryota</taxon>
        <taxon>Viridiplantae</taxon>
        <taxon>Streptophyta</taxon>
        <taxon>Embryophyta</taxon>
        <taxon>Tracheophyta</taxon>
        <taxon>Spermatophyta</taxon>
        <taxon>Magnoliopsida</taxon>
        <taxon>eudicotyledons</taxon>
        <taxon>Gunneridae</taxon>
        <taxon>Pentapetalae</taxon>
        <taxon>rosids</taxon>
        <taxon>fabids</taxon>
        <taxon>Fabales</taxon>
        <taxon>Quillajaceae</taxon>
        <taxon>Quillaja</taxon>
    </lineage>
</organism>
<evidence type="ECO:0000256" key="3">
    <source>
        <dbReference type="ARBA" id="ARBA00023004"/>
    </source>
</evidence>
<sequence length="165" mass="19342">MEKLISSRFNLQFVPESYILPSERRPRNVKVPLFDTIPVIDLGGEVVYNRSKVIQQIKKASQECGFFQKSLDDVMEVAKEFFELPIEDKASLYSEDPERSCRVYTSIDYANETVHYWRDNVRHACYPLQEHIQLWPEKPARYWDVVGELCRISEEAQFVAFGSNL</sequence>
<keyword evidence="3" id="KW-0408">Iron</keyword>
<dbReference type="InterPro" id="IPR027443">
    <property type="entry name" value="IPNS-like_sf"/>
</dbReference>
<dbReference type="SUPFAM" id="SSF51197">
    <property type="entry name" value="Clavaminate synthase-like"/>
    <property type="match status" value="1"/>
</dbReference>
<reference evidence="5" key="1">
    <citation type="journal article" date="2023" name="Science">
        <title>Elucidation of the pathway for biosynthesis of saponin adjuvants from the soapbark tree.</title>
        <authorList>
            <person name="Reed J."/>
            <person name="Orme A."/>
            <person name="El-Demerdash A."/>
            <person name="Owen C."/>
            <person name="Martin L.B.B."/>
            <person name="Misra R.C."/>
            <person name="Kikuchi S."/>
            <person name="Rejzek M."/>
            <person name="Martin A.C."/>
            <person name="Harkess A."/>
            <person name="Leebens-Mack J."/>
            <person name="Louveau T."/>
            <person name="Stephenson M.J."/>
            <person name="Osbourn A."/>
        </authorList>
    </citation>
    <scope>NUCLEOTIDE SEQUENCE</scope>
    <source>
        <strain evidence="5">S10</strain>
    </source>
</reference>
<name>A0AAD7Q0U6_QUISA</name>
<dbReference type="InterPro" id="IPR026992">
    <property type="entry name" value="DIOX_N"/>
</dbReference>
<comment type="caution">
    <text evidence="5">The sequence shown here is derived from an EMBL/GenBank/DDBJ whole genome shotgun (WGS) entry which is preliminary data.</text>
</comment>
<evidence type="ECO:0000313" key="5">
    <source>
        <dbReference type="EMBL" id="KAJ7972673.1"/>
    </source>
</evidence>
<evidence type="ECO:0000313" key="6">
    <source>
        <dbReference type="Proteomes" id="UP001163823"/>
    </source>
</evidence>
<dbReference type="Gene3D" id="2.60.120.330">
    <property type="entry name" value="B-lactam Antibiotic, Isopenicillin N Synthase, Chain"/>
    <property type="match status" value="1"/>
</dbReference>
<dbReference type="AlphaFoldDB" id="A0AAD7Q0U6"/>
<evidence type="ECO:0000256" key="1">
    <source>
        <dbReference type="ARBA" id="ARBA00022723"/>
    </source>
</evidence>
<keyword evidence="1" id="KW-0479">Metal-binding</keyword>
<keyword evidence="6" id="KW-1185">Reference proteome</keyword>
<dbReference type="GO" id="GO:0046872">
    <property type="term" value="F:metal ion binding"/>
    <property type="evidence" value="ECO:0007669"/>
    <property type="project" value="UniProtKB-KW"/>
</dbReference>
<dbReference type="GO" id="GO:0031418">
    <property type="term" value="F:L-ascorbic acid binding"/>
    <property type="evidence" value="ECO:0007669"/>
    <property type="project" value="UniProtKB-KW"/>
</dbReference>
<gene>
    <name evidence="5" type="ORF">O6P43_010526</name>
</gene>
<evidence type="ECO:0000256" key="2">
    <source>
        <dbReference type="ARBA" id="ARBA00022896"/>
    </source>
</evidence>
<dbReference type="Pfam" id="PF14226">
    <property type="entry name" value="DIOX_N"/>
    <property type="match status" value="1"/>
</dbReference>
<proteinExistence type="predicted"/>
<dbReference type="InterPro" id="IPR050295">
    <property type="entry name" value="Plant_2OG-oxidoreductases"/>
</dbReference>
<dbReference type="EMBL" id="JARAOO010000004">
    <property type="protein sequence ID" value="KAJ7972673.1"/>
    <property type="molecule type" value="Genomic_DNA"/>
</dbReference>
<dbReference type="PANTHER" id="PTHR47991">
    <property type="entry name" value="OXOGLUTARATE/IRON-DEPENDENT DIOXYGENASE"/>
    <property type="match status" value="1"/>
</dbReference>
<dbReference type="KEGG" id="qsa:O6P43_010526"/>
<protein>
    <submittedName>
        <fullName evidence="5">Hyoscyamine 6-dioxygenase-like</fullName>
    </submittedName>
</protein>
<dbReference type="Proteomes" id="UP001163823">
    <property type="component" value="Chromosome 4"/>
</dbReference>
<keyword evidence="2" id="KW-0847">Vitamin C</keyword>